<keyword evidence="2" id="KW-0479">Metal-binding</keyword>
<dbReference type="GO" id="GO:0006355">
    <property type="term" value="P:regulation of DNA-templated transcription"/>
    <property type="evidence" value="ECO:0007669"/>
    <property type="project" value="UniProtKB-ARBA"/>
</dbReference>
<evidence type="ECO:0000313" key="4">
    <source>
        <dbReference type="EMBL" id="GFS39863.1"/>
    </source>
</evidence>
<dbReference type="Gene3D" id="1.25.40.420">
    <property type="match status" value="1"/>
</dbReference>
<accession>A0A7J0DRV8</accession>
<sequence length="315" mass="35928">MSPIEFAYELVANTPFSDDFDQISGEFPDADVQIITSGGLRILAHRSILASSSPVLESILGRPRKQRSSEITIPILGVPCDAVALFVRFLYRPKCTEEEMDKYGIHLLALSHVFLIPLMKQRSTKALIERLMIDNVVDMLQLARLCDTPDLYLKCMKMISGNFKAVEYTEGWKFLQDHDPWLELKILEYIDETELLQFAFPSPWRMVNARTSNTWYRSTDLTNLEINLTINKRRVITDPTQELIALGGGSRTPSPSDREKRQFKLKAQVKKGDDARWRLLVRKVVTAKAITSLSLPKRKREEEATDHLGVGSFGR</sequence>
<evidence type="ECO:0000256" key="1">
    <source>
        <dbReference type="ARBA" id="ARBA00004906"/>
    </source>
</evidence>
<dbReference type="EMBL" id="BJWL01000338">
    <property type="protein sequence ID" value="GFS39863.1"/>
    <property type="molecule type" value="Genomic_DNA"/>
</dbReference>
<comment type="caution">
    <text evidence="4">The sequence shown here is derived from an EMBL/GenBank/DDBJ whole genome shotgun (WGS) entry which is preliminary data.</text>
</comment>
<dbReference type="GO" id="GO:0005634">
    <property type="term" value="C:nucleus"/>
    <property type="evidence" value="ECO:0007669"/>
    <property type="project" value="TreeGrafter"/>
</dbReference>
<dbReference type="GO" id="GO:0005516">
    <property type="term" value="F:calmodulin binding"/>
    <property type="evidence" value="ECO:0007669"/>
    <property type="project" value="UniProtKB-ARBA"/>
</dbReference>
<evidence type="ECO:0000259" key="3">
    <source>
        <dbReference type="PROSITE" id="PS50097"/>
    </source>
</evidence>
<proteinExistence type="predicted"/>
<dbReference type="Proteomes" id="UP000585474">
    <property type="component" value="Unassembled WGS sequence"/>
</dbReference>
<dbReference type="CDD" id="cd14733">
    <property type="entry name" value="BACK"/>
    <property type="match status" value="1"/>
</dbReference>
<gene>
    <name evidence="4" type="ORF">Acr_00g0065330</name>
</gene>
<dbReference type="GO" id="GO:0042542">
    <property type="term" value="P:response to hydrogen peroxide"/>
    <property type="evidence" value="ECO:0007669"/>
    <property type="project" value="UniProtKB-ARBA"/>
</dbReference>
<organism evidence="4 5">
    <name type="scientific">Actinidia rufa</name>
    <dbReference type="NCBI Taxonomy" id="165716"/>
    <lineage>
        <taxon>Eukaryota</taxon>
        <taxon>Viridiplantae</taxon>
        <taxon>Streptophyta</taxon>
        <taxon>Embryophyta</taxon>
        <taxon>Tracheophyta</taxon>
        <taxon>Spermatophyta</taxon>
        <taxon>Magnoliopsida</taxon>
        <taxon>eudicotyledons</taxon>
        <taxon>Gunneridae</taxon>
        <taxon>Pentapetalae</taxon>
        <taxon>asterids</taxon>
        <taxon>Ericales</taxon>
        <taxon>Actinidiaceae</taxon>
        <taxon>Actinidia</taxon>
    </lineage>
</organism>
<dbReference type="GO" id="GO:0009725">
    <property type="term" value="P:response to hormone"/>
    <property type="evidence" value="ECO:0007669"/>
    <property type="project" value="UniProtKB-ARBA"/>
</dbReference>
<dbReference type="GO" id="GO:0009751">
    <property type="term" value="P:response to salicylic acid"/>
    <property type="evidence" value="ECO:0007669"/>
    <property type="project" value="UniProtKB-ARBA"/>
</dbReference>
<feature type="domain" description="BTB" evidence="3">
    <location>
        <begin position="30"/>
        <end position="99"/>
    </location>
</feature>
<dbReference type="SUPFAM" id="SSF54695">
    <property type="entry name" value="POZ domain"/>
    <property type="match status" value="1"/>
</dbReference>
<dbReference type="SMART" id="SM00225">
    <property type="entry name" value="BTB"/>
    <property type="match status" value="1"/>
</dbReference>
<dbReference type="PROSITE" id="PS50097">
    <property type="entry name" value="BTB"/>
    <property type="match status" value="1"/>
</dbReference>
<dbReference type="OrthoDB" id="6359816at2759"/>
<dbReference type="FunFam" id="1.25.40.420:FF:000012">
    <property type="entry name" value="BTB/POZ and TAZ domain-containing protein 2"/>
    <property type="match status" value="1"/>
</dbReference>
<protein>
    <submittedName>
        <fullName evidence="4">BTB and TAZ domain protein 1</fullName>
    </submittedName>
</protein>
<dbReference type="GO" id="GO:0046872">
    <property type="term" value="F:metal ion binding"/>
    <property type="evidence" value="ECO:0007669"/>
    <property type="project" value="UniProtKB-KW"/>
</dbReference>
<reference evidence="5" key="1">
    <citation type="submission" date="2019-07" db="EMBL/GenBank/DDBJ databases">
        <title>De Novo Assembly of kiwifruit Actinidia rufa.</title>
        <authorList>
            <person name="Sugita-Konishi S."/>
            <person name="Sato K."/>
            <person name="Mori E."/>
            <person name="Abe Y."/>
            <person name="Kisaki G."/>
            <person name="Hamano K."/>
            <person name="Suezawa K."/>
            <person name="Otani M."/>
            <person name="Fukuda T."/>
            <person name="Manabe T."/>
            <person name="Gomi K."/>
            <person name="Tabuchi M."/>
            <person name="Akimitsu K."/>
            <person name="Kataoka I."/>
        </authorList>
    </citation>
    <scope>NUCLEOTIDE SEQUENCE [LARGE SCALE GENOMIC DNA]</scope>
    <source>
        <strain evidence="5">cv. Fuchu</strain>
    </source>
</reference>
<dbReference type="Gene3D" id="3.30.710.10">
    <property type="entry name" value="Potassium Channel Kv1.1, Chain A"/>
    <property type="match status" value="1"/>
</dbReference>
<dbReference type="Pfam" id="PF00651">
    <property type="entry name" value="BTB"/>
    <property type="match status" value="1"/>
</dbReference>
<evidence type="ECO:0000256" key="2">
    <source>
        <dbReference type="ARBA" id="ARBA00022723"/>
    </source>
</evidence>
<dbReference type="InterPro" id="IPR011333">
    <property type="entry name" value="SKP1/BTB/POZ_sf"/>
</dbReference>
<dbReference type="AlphaFoldDB" id="A0A7J0DRV8"/>
<comment type="pathway">
    <text evidence="1">Protein modification; protein ubiquitination.</text>
</comment>
<dbReference type="InterPro" id="IPR044513">
    <property type="entry name" value="BT1/2/3/4/5"/>
</dbReference>
<evidence type="ECO:0000313" key="5">
    <source>
        <dbReference type="Proteomes" id="UP000585474"/>
    </source>
</evidence>
<keyword evidence="5" id="KW-1185">Reference proteome</keyword>
<dbReference type="PANTHER" id="PTHR46287">
    <property type="entry name" value="BTB/POZ AND TAZ DOMAIN-CONTAINING PROTEIN 3-RELATED"/>
    <property type="match status" value="1"/>
</dbReference>
<dbReference type="InterPro" id="IPR000210">
    <property type="entry name" value="BTB/POZ_dom"/>
</dbReference>
<name>A0A7J0DRV8_9ERIC</name>
<dbReference type="PANTHER" id="PTHR46287:SF4">
    <property type="entry name" value="BTB_POZ AND TAZ DOMAIN-CONTAINING PROTEIN 2"/>
    <property type="match status" value="1"/>
</dbReference>